<evidence type="ECO:0000313" key="6">
    <source>
        <dbReference type="EMBL" id="QOS17352.1"/>
    </source>
</evidence>
<evidence type="ECO:0000256" key="2">
    <source>
        <dbReference type="ARBA" id="ARBA00022676"/>
    </source>
</evidence>
<dbReference type="InterPro" id="IPR001173">
    <property type="entry name" value="Glyco_trans_2-like"/>
</dbReference>
<dbReference type="GO" id="GO:0016757">
    <property type="term" value="F:glycosyltransferase activity"/>
    <property type="evidence" value="ECO:0007669"/>
    <property type="project" value="UniProtKB-KW"/>
</dbReference>
<evidence type="ECO:0000313" key="8">
    <source>
        <dbReference type="EMBL" id="QOS21663.1"/>
    </source>
</evidence>
<evidence type="ECO:0000313" key="10">
    <source>
        <dbReference type="EMBL" id="QOS23488.1"/>
    </source>
</evidence>
<evidence type="ECO:0000313" key="7">
    <source>
        <dbReference type="EMBL" id="QOS20331.1"/>
    </source>
</evidence>
<dbReference type="SUPFAM" id="SSF53448">
    <property type="entry name" value="Nucleotide-diphospho-sugar transferases"/>
    <property type="match status" value="1"/>
</dbReference>
<evidence type="ECO:0000313" key="9">
    <source>
        <dbReference type="EMBL" id="QOS23381.1"/>
    </source>
</evidence>
<dbReference type="EMBL" id="MT898240">
    <property type="protein sequence ID" value="QOS23381.1"/>
    <property type="molecule type" value="Genomic_DNA"/>
</dbReference>
<keyword evidence="2 12" id="KW-0328">Glycosyltransferase</keyword>
<proteinExistence type="inferred from homology"/>
<dbReference type="EMBL" id="MT898253">
    <property type="protein sequence ID" value="QOS23830.1"/>
    <property type="molecule type" value="Genomic_DNA"/>
</dbReference>
<dbReference type="EMBL" id="MT898157">
    <property type="protein sequence ID" value="QOS20331.1"/>
    <property type="molecule type" value="Genomic_DNA"/>
</dbReference>
<dbReference type="EMBL" id="MT898076">
    <property type="protein sequence ID" value="QOS17352.1"/>
    <property type="molecule type" value="Genomic_DNA"/>
</dbReference>
<evidence type="ECO:0000256" key="3">
    <source>
        <dbReference type="ARBA" id="ARBA00022679"/>
    </source>
</evidence>
<dbReference type="AlphaFoldDB" id="A0A7M1WH40"/>
<gene>
    <name evidence="12" type="primary">wbbD</name>
    <name evidence="6" type="ORF">VP16_00021</name>
    <name evidence="8" type="ORF">VP208_00021</name>
    <name evidence="7" type="ORF">VP23_00021</name>
    <name evidence="12" type="ORF">VP24_00021</name>
    <name evidence="11" type="ORF">VP28_00021</name>
    <name evidence="5" type="ORF">VP407_00021</name>
    <name evidence="10" type="ORF">VP65_00021</name>
    <name evidence="13" type="ORF">VP72_00021</name>
    <name evidence="9" type="ORF">VP8_00021</name>
</gene>
<dbReference type="EMBL" id="MT898393">
    <property type="protein sequence ID" value="QOS29207.1"/>
    <property type="molecule type" value="Genomic_DNA"/>
</dbReference>
<organism evidence="12">
    <name type="scientific">Vibrio parahaemolyticus</name>
    <dbReference type="NCBI Taxonomy" id="670"/>
    <lineage>
        <taxon>Bacteria</taxon>
        <taxon>Pseudomonadati</taxon>
        <taxon>Pseudomonadota</taxon>
        <taxon>Gammaproteobacteria</taxon>
        <taxon>Vibrionales</taxon>
        <taxon>Vibrionaceae</taxon>
        <taxon>Vibrio</taxon>
    </lineage>
</organism>
<keyword evidence="3 12" id="KW-0808">Transferase</keyword>
<sequence>MKRVAVIMSVYKNDKLEFLKQAVESVLEQTYKCDLFIYIDGTLPDDTSKYLSSISTHQRIYLDGNEKNNGLAYALNFLIDKTKGYEYIARMDSDDVCRCDRIYHQVKYMEQYKNIDVLGGACREFGAEFALEYKALPNHHNELVNFSISRCPFIHPTVMFRGNVFSDKDMRYPENTVLTEDMAFWFLLIKNGYIFANIDNILLDYRINANTINRRKGFSKAVSEVKLRFYYMKELNRVSVKNFVMLSSRLVFHILPLKVMKLIYGFCR</sequence>
<dbReference type="InterPro" id="IPR050834">
    <property type="entry name" value="Glycosyltransf_2"/>
</dbReference>
<protein>
    <submittedName>
        <fullName evidence="12">UDP-Gal:alpha-D-GlcNAc-diphosphoundecaprenol beta-1,3-galactosyltransferase</fullName>
        <ecNumber evidence="12">2.4.1.303</ecNumber>
    </submittedName>
</protein>
<dbReference type="EC" id="2.4.1.303" evidence="12"/>
<dbReference type="EMBL" id="MT898322">
    <property type="protein sequence ID" value="QOS26427.1"/>
    <property type="molecule type" value="Genomic_DNA"/>
</dbReference>
<evidence type="ECO:0000313" key="5">
    <source>
        <dbReference type="EMBL" id="QOS17275.1"/>
    </source>
</evidence>
<dbReference type="EMBL" id="MT898074">
    <property type="protein sequence ID" value="QOS17275.1"/>
    <property type="molecule type" value="Genomic_DNA"/>
</dbReference>
<dbReference type="InterPro" id="IPR029044">
    <property type="entry name" value="Nucleotide-diphossugar_trans"/>
</dbReference>
<dbReference type="PANTHER" id="PTHR43685">
    <property type="entry name" value="GLYCOSYLTRANSFERASE"/>
    <property type="match status" value="1"/>
</dbReference>
<dbReference type="Gene3D" id="3.90.550.10">
    <property type="entry name" value="Spore Coat Polysaccharide Biosynthesis Protein SpsA, Chain A"/>
    <property type="match status" value="1"/>
</dbReference>
<accession>A0A7M1WH40</accession>
<feature type="domain" description="Glycosyltransferase 2-like" evidence="4">
    <location>
        <begin position="6"/>
        <end position="132"/>
    </location>
</feature>
<name>A0A7M1WH40_VIBPH</name>
<evidence type="ECO:0000259" key="4">
    <source>
        <dbReference type="Pfam" id="PF00535"/>
    </source>
</evidence>
<dbReference type="RefSeq" id="WP_229625486.1">
    <property type="nucleotide sequence ID" value="NZ_JBJJKI010000003.1"/>
</dbReference>
<reference evidence="12" key="1">
    <citation type="submission" date="2020-08" db="EMBL/GenBank/DDBJ databases">
        <title>Genetic structure, function and evolution of capsule biosynthesis loci in Vibrio parahaemolyticus.</title>
        <authorList>
            <person name="Li L."/>
            <person name="Bian S."/>
        </authorList>
    </citation>
    <scope>NUCLEOTIDE SEQUENCE</scope>
    <source>
        <strain evidence="6">VP16</strain>
        <strain evidence="8">VP208</strain>
        <strain evidence="7">VP23</strain>
        <strain evidence="12">VP24</strain>
        <strain evidence="11">VP28</strain>
        <strain evidence="5">VP407</strain>
        <strain evidence="10">VP65</strain>
        <strain evidence="13">VP72</strain>
        <strain evidence="9">VP8</strain>
    </source>
</reference>
<dbReference type="Pfam" id="PF00535">
    <property type="entry name" value="Glycos_transf_2"/>
    <property type="match status" value="1"/>
</dbReference>
<dbReference type="PANTHER" id="PTHR43685:SF5">
    <property type="entry name" value="GLYCOSYLTRANSFERASE EPSE-RELATED"/>
    <property type="match status" value="1"/>
</dbReference>
<evidence type="ECO:0000313" key="13">
    <source>
        <dbReference type="EMBL" id="QOS29207.1"/>
    </source>
</evidence>
<dbReference type="EMBL" id="MT898243">
    <property type="protein sequence ID" value="QOS23488.1"/>
    <property type="molecule type" value="Genomic_DNA"/>
</dbReference>
<evidence type="ECO:0000256" key="1">
    <source>
        <dbReference type="ARBA" id="ARBA00006739"/>
    </source>
</evidence>
<evidence type="ECO:0000313" key="11">
    <source>
        <dbReference type="EMBL" id="QOS23830.1"/>
    </source>
</evidence>
<dbReference type="EMBL" id="MT898194">
    <property type="protein sequence ID" value="QOS21663.1"/>
    <property type="molecule type" value="Genomic_DNA"/>
</dbReference>
<comment type="similarity">
    <text evidence="1">Belongs to the glycosyltransferase 2 family.</text>
</comment>
<evidence type="ECO:0000313" key="12">
    <source>
        <dbReference type="EMBL" id="QOS26427.1"/>
    </source>
</evidence>